<dbReference type="Proteomes" id="UP001160130">
    <property type="component" value="Unassembled WGS sequence"/>
</dbReference>
<dbReference type="InterPro" id="IPR036388">
    <property type="entry name" value="WH-like_DNA-bd_sf"/>
</dbReference>
<accession>A0ABT6KSQ4</accession>
<dbReference type="CDD" id="cd06170">
    <property type="entry name" value="LuxR_C_like"/>
    <property type="match status" value="1"/>
</dbReference>
<evidence type="ECO:0000313" key="4">
    <source>
        <dbReference type="EMBL" id="MDH6193762.1"/>
    </source>
</evidence>
<dbReference type="EMBL" id="JARXVE010000001">
    <property type="protein sequence ID" value="MDH6193762.1"/>
    <property type="molecule type" value="Genomic_DNA"/>
</dbReference>
<dbReference type="PANTHER" id="PTHR30483:SF6">
    <property type="entry name" value="PERIPLASMIC BINDING PROTEIN OF ABC TRANSPORTER FOR NATURAL AMINO ACIDS"/>
    <property type="match status" value="1"/>
</dbReference>
<reference evidence="4 5" key="1">
    <citation type="submission" date="2023-04" db="EMBL/GenBank/DDBJ databases">
        <title>Forest soil microbial communities from Buena Vista Peninsula, Colon Province, Panama.</title>
        <authorList>
            <person name="Bouskill N."/>
        </authorList>
    </citation>
    <scope>NUCLEOTIDE SEQUENCE [LARGE SCALE GENOMIC DNA]</scope>
    <source>
        <strain evidence="4 5">AC80</strain>
    </source>
</reference>
<dbReference type="PRINTS" id="PR00038">
    <property type="entry name" value="HTHLUXR"/>
</dbReference>
<protein>
    <submittedName>
        <fullName evidence="4">Branched-chain amino acid transport system substrate-binding protein</fullName>
    </submittedName>
</protein>
<dbReference type="Pfam" id="PF00196">
    <property type="entry name" value="GerE"/>
    <property type="match status" value="1"/>
</dbReference>
<dbReference type="InterPro" id="IPR000792">
    <property type="entry name" value="Tscrpt_reg_LuxR_C"/>
</dbReference>
<evidence type="ECO:0000313" key="5">
    <source>
        <dbReference type="Proteomes" id="UP001160130"/>
    </source>
</evidence>
<evidence type="ECO:0000256" key="2">
    <source>
        <dbReference type="ARBA" id="ARBA00022729"/>
    </source>
</evidence>
<dbReference type="SUPFAM" id="SSF53822">
    <property type="entry name" value="Periplasmic binding protein-like I"/>
    <property type="match status" value="1"/>
</dbReference>
<feature type="domain" description="HTH luxR-type" evidence="3">
    <location>
        <begin position="83"/>
        <end position="148"/>
    </location>
</feature>
<name>A0ABT6KSQ4_9MYCO</name>
<organism evidence="4 5">
    <name type="scientific">Mycolicibacterium frederiksbergense</name>
    <dbReference type="NCBI Taxonomy" id="117567"/>
    <lineage>
        <taxon>Bacteria</taxon>
        <taxon>Bacillati</taxon>
        <taxon>Actinomycetota</taxon>
        <taxon>Actinomycetes</taxon>
        <taxon>Mycobacteriales</taxon>
        <taxon>Mycobacteriaceae</taxon>
        <taxon>Mycolicibacterium</taxon>
    </lineage>
</organism>
<dbReference type="InterPro" id="IPR051010">
    <property type="entry name" value="BCAA_transport"/>
</dbReference>
<dbReference type="InterPro" id="IPR028082">
    <property type="entry name" value="Peripla_BP_I"/>
</dbReference>
<dbReference type="PROSITE" id="PS50043">
    <property type="entry name" value="HTH_LUXR_2"/>
    <property type="match status" value="1"/>
</dbReference>
<dbReference type="PANTHER" id="PTHR30483">
    <property type="entry name" value="LEUCINE-SPECIFIC-BINDING PROTEIN"/>
    <property type="match status" value="1"/>
</dbReference>
<evidence type="ECO:0000256" key="1">
    <source>
        <dbReference type="ARBA" id="ARBA00010062"/>
    </source>
</evidence>
<sequence length="577" mass="62670">MPSASGRKTFTEFDGEFVASPAGKLISGTAPAALLRLSQAFLLTKREMVRFILRHENTDLNVVMTREGGVHHDAAVTACTFAAAALPAGMTSRELEVSTLVTLGLTNRQIAARLGTSPRTVSTQLERLLVKLGIESRSALAALCMDVGLFQLPVPGGVDDVPALTHTSMQRFAESLNHRPDRPLLPVTAANRRPILVGTLAPLDSLTGDDGMELVRGAALAIDDINDKTRVGGRKLVHVVEGFDMFDTDSAEQAMRRLIDAGVDAITTSYVTGEQPSILELAADYAHPFLHTATFDRQVRQLAQDQARYAAVFQTCPSERFYGRAFIRLLESLHTSGLWAPARRRLGVVELNSNSTRLADPEFAADLEQIGWQLGAVEQVAVAGQDWRSVAKRIAAKRISAVFVVDFIPDHVARLVIEIRRAGFDGLFHCVYGASVPRFVTTAGEAAEGVTWSSVTSRNLDDLGVDFSRKYTLRFGDEPGLSQASAAYDQVRLLATAWESVGADADRVTRFLRGTAYRGLNGIYYFGDTGHSVRSFPDETDDPLLGQALYTYQIQHGRSVRVASYSGAPLVGLRPPA</sequence>
<gene>
    <name evidence="4" type="ORF">M2272_000383</name>
</gene>
<keyword evidence="2" id="KW-0732">Signal</keyword>
<dbReference type="InterPro" id="IPR028081">
    <property type="entry name" value="Leu-bd"/>
</dbReference>
<comment type="caution">
    <text evidence="4">The sequence shown here is derived from an EMBL/GenBank/DDBJ whole genome shotgun (WGS) entry which is preliminary data.</text>
</comment>
<keyword evidence="5" id="KW-1185">Reference proteome</keyword>
<dbReference type="InterPro" id="IPR016032">
    <property type="entry name" value="Sig_transdc_resp-reg_C-effctor"/>
</dbReference>
<dbReference type="SMART" id="SM00421">
    <property type="entry name" value="HTH_LUXR"/>
    <property type="match status" value="1"/>
</dbReference>
<proteinExistence type="inferred from homology"/>
<comment type="similarity">
    <text evidence="1">Belongs to the leucine-binding protein family.</text>
</comment>
<dbReference type="Gene3D" id="3.40.50.2300">
    <property type="match status" value="2"/>
</dbReference>
<dbReference type="SUPFAM" id="SSF46894">
    <property type="entry name" value="C-terminal effector domain of the bipartite response regulators"/>
    <property type="match status" value="1"/>
</dbReference>
<evidence type="ECO:0000259" key="3">
    <source>
        <dbReference type="PROSITE" id="PS50043"/>
    </source>
</evidence>
<dbReference type="Gene3D" id="1.10.10.10">
    <property type="entry name" value="Winged helix-like DNA-binding domain superfamily/Winged helix DNA-binding domain"/>
    <property type="match status" value="1"/>
</dbReference>
<dbReference type="RefSeq" id="WP_280830438.1">
    <property type="nucleotide sequence ID" value="NZ_JARXVE010000001.1"/>
</dbReference>
<dbReference type="Pfam" id="PF13458">
    <property type="entry name" value="Peripla_BP_6"/>
    <property type="match status" value="1"/>
</dbReference>